<evidence type="ECO:0000256" key="2">
    <source>
        <dbReference type="PROSITE-ProRule" id="PRU00497"/>
    </source>
</evidence>
<feature type="region of interest" description="Disordered" evidence="3">
    <location>
        <begin position="43"/>
        <end position="66"/>
    </location>
</feature>
<dbReference type="Proteomes" id="UP001445076">
    <property type="component" value="Unassembled WGS sequence"/>
</dbReference>
<evidence type="ECO:0008006" key="7">
    <source>
        <dbReference type="Google" id="ProtNLM"/>
    </source>
</evidence>
<evidence type="ECO:0000256" key="4">
    <source>
        <dbReference type="SAM" id="SignalP"/>
    </source>
</evidence>
<keyword evidence="6" id="KW-1185">Reference proteome</keyword>
<dbReference type="GO" id="GO:0031012">
    <property type="term" value="C:extracellular matrix"/>
    <property type="evidence" value="ECO:0007669"/>
    <property type="project" value="TreeGrafter"/>
</dbReference>
<feature type="signal peptide" evidence="4">
    <location>
        <begin position="1"/>
        <end position="17"/>
    </location>
</feature>
<dbReference type="PANTHER" id="PTHR12236:SF98">
    <property type="entry name" value="CUTICULAR PROTEIN 56F"/>
    <property type="match status" value="1"/>
</dbReference>
<name>A0AAW0XNU3_CHEQU</name>
<comment type="caution">
    <text evidence="5">The sequence shown here is derived from an EMBL/GenBank/DDBJ whole genome shotgun (WGS) entry which is preliminary data.</text>
</comment>
<feature type="chain" id="PRO_5044024672" description="Pro-resilin" evidence="4">
    <location>
        <begin position="18"/>
        <end position="112"/>
    </location>
</feature>
<evidence type="ECO:0000313" key="5">
    <source>
        <dbReference type="EMBL" id="KAK8746265.1"/>
    </source>
</evidence>
<feature type="compositionally biased region" description="Polar residues" evidence="3">
    <location>
        <begin position="43"/>
        <end position="53"/>
    </location>
</feature>
<evidence type="ECO:0000256" key="3">
    <source>
        <dbReference type="SAM" id="MobiDB-lite"/>
    </source>
</evidence>
<dbReference type="AlphaFoldDB" id="A0AAW0XNU3"/>
<gene>
    <name evidence="5" type="ORF">OTU49_017338</name>
</gene>
<evidence type="ECO:0000256" key="1">
    <source>
        <dbReference type="ARBA" id="ARBA00022460"/>
    </source>
</evidence>
<dbReference type="PANTHER" id="PTHR12236">
    <property type="entry name" value="STRUCTURAL CONTITUENT OF CUTICLE"/>
    <property type="match status" value="1"/>
</dbReference>
<dbReference type="PROSITE" id="PS51155">
    <property type="entry name" value="CHIT_BIND_RR_2"/>
    <property type="match status" value="1"/>
</dbReference>
<dbReference type="EMBL" id="JARKIK010000018">
    <property type="protein sequence ID" value="KAK8746265.1"/>
    <property type="molecule type" value="Genomic_DNA"/>
</dbReference>
<dbReference type="GO" id="GO:0005615">
    <property type="term" value="C:extracellular space"/>
    <property type="evidence" value="ECO:0007669"/>
    <property type="project" value="TreeGrafter"/>
</dbReference>
<dbReference type="Pfam" id="PF00379">
    <property type="entry name" value="Chitin_bind_4"/>
    <property type="match status" value="1"/>
</dbReference>
<proteinExistence type="predicted"/>
<protein>
    <recommendedName>
        <fullName evidence="7">Pro-resilin</fullName>
    </recommendedName>
</protein>
<evidence type="ECO:0000313" key="6">
    <source>
        <dbReference type="Proteomes" id="UP001445076"/>
    </source>
</evidence>
<sequence>MKTFVLVLSIVAMVAVARPQGGYGGHGGLIPIGPAQYNFQWEVNDPPSGNSYGHQEHRDGDNTKGSYYVQLPDTRRMLVEYVVDQFGYHPTVTFEGKAQYPVGPGPKPGYYP</sequence>
<organism evidence="5 6">
    <name type="scientific">Cherax quadricarinatus</name>
    <name type="common">Australian red claw crayfish</name>
    <dbReference type="NCBI Taxonomy" id="27406"/>
    <lineage>
        <taxon>Eukaryota</taxon>
        <taxon>Metazoa</taxon>
        <taxon>Ecdysozoa</taxon>
        <taxon>Arthropoda</taxon>
        <taxon>Crustacea</taxon>
        <taxon>Multicrustacea</taxon>
        <taxon>Malacostraca</taxon>
        <taxon>Eumalacostraca</taxon>
        <taxon>Eucarida</taxon>
        <taxon>Decapoda</taxon>
        <taxon>Pleocyemata</taxon>
        <taxon>Astacidea</taxon>
        <taxon>Parastacoidea</taxon>
        <taxon>Parastacidae</taxon>
        <taxon>Cherax</taxon>
    </lineage>
</organism>
<keyword evidence="1 2" id="KW-0193">Cuticle</keyword>
<dbReference type="InterPro" id="IPR051217">
    <property type="entry name" value="Insect_Cuticle_Struc_Prot"/>
</dbReference>
<dbReference type="GO" id="GO:0042302">
    <property type="term" value="F:structural constituent of cuticle"/>
    <property type="evidence" value="ECO:0007669"/>
    <property type="project" value="UniProtKB-UniRule"/>
</dbReference>
<accession>A0AAW0XNU3</accession>
<keyword evidence="4" id="KW-0732">Signal</keyword>
<dbReference type="InterPro" id="IPR000618">
    <property type="entry name" value="Insect_cuticle"/>
</dbReference>
<reference evidence="5 6" key="1">
    <citation type="journal article" date="2024" name="BMC Genomics">
        <title>Genome assembly of redclaw crayfish (Cherax quadricarinatus) provides insights into its immune adaptation and hypoxia tolerance.</title>
        <authorList>
            <person name="Liu Z."/>
            <person name="Zheng J."/>
            <person name="Li H."/>
            <person name="Fang K."/>
            <person name="Wang S."/>
            <person name="He J."/>
            <person name="Zhou D."/>
            <person name="Weng S."/>
            <person name="Chi M."/>
            <person name="Gu Z."/>
            <person name="He J."/>
            <person name="Li F."/>
            <person name="Wang M."/>
        </authorList>
    </citation>
    <scope>NUCLEOTIDE SEQUENCE [LARGE SCALE GENOMIC DNA]</scope>
    <source>
        <strain evidence="5">ZL_2023a</strain>
    </source>
</reference>